<sequence>MAHLTALFKYVDEHQDLYVQRLADWVAVQSVSAWPEKRGEIKKMMEMAAKDIERLGGTVEMVDIGKQKLPSGEEIPLPPIVLGHLGSDPGKKTVCIYGHLDVQPANIDDGWDTEPFTLVEKDGKLYGRGSTDDKGPVLAWFNCIEAYQKIQQELPINIKFCFEGMEESGSEGLDELVFARKDTFLKDVDYVCISDNYWLGKTKPCITYGLRGICYFFIEVECGDRDLHSGVFGGSVHEAMTDLIAIMGKKGTILIPGICDDVAPLTEDEKKLYEKIDFDLDEYCKDEQILMHRWRYPSLSLHGIEGAFSEAGAKTVIPRKVIGKFSIRLVPDMDPKVVEKQVVDYLTKKFAELGSPNKLKVDMGHGAKAWVSDFNHPHYMAGRKAMKTEPTTFRGLRCLVHTSMRFPSWNEVMSHYAKYRKTRNWLAVYAAKRYKTVKDTSLNTLFFFHFQEDIDQAPEETRELYKEYRSLKQAKENNRGTDAAGGHAEQSRSTAEVNIAQKESDCWGAHLNRSAQPAPSPRLTPNDRHNLKASAQYYGLKLKNNLATFSKERPVSLKKLVLPGRVPLNSLKDGQTGQTNSPFATSSDPESSPFSPRRVKTFLGSLASPKPKPVEPEELFEPFEPFVGESYEEAASAAISCSSSNIVSKSITSRVGTSRVVGTTGMLNESVGTSLSGSPQVLGGFHGGVGGRGIGGRPSPASRLSFVDRKWLERCQVFGEMEAEVKPGAGNQEKDPEERGEGERGKEKQGKIQGDERVGREKINAEGEEDDDETGHKTTGTKKKRGRKRQREGEDLEGDVTEEGGVKKRRRNGRKKEESSDVNPSPAQEGVKKRRAKKKGAEDGEAAEEKETKAPKKVPQENLFGELEEELEAKRAYRTQPVRARSIKGTEGNFVKINLKKKSHVKGYALRGAGLRKQLYMQKFQLKGERFGGGGGYFGRGRRGGFRGGLSRQGDTCYKCGGTGHWAIDCKGRAPPAPVPDDPPAEEEPFELPTLEEVARATGTLQPQSLATSPGIGEGQPYQEKEVDSNHKDEVLLNVIRPDYERPAPPPPMEPLYDLTDDRKVQATPAEVFAALRDLGYQSFRPGQEEAIMRILSGLSTLVVLSTGMGKSLCYQLPAYLYAQRSHCITLVISPLVSLMDDQLSGIPAKLKAACIHSNMTMKQREAAIEKVKSGQVCVLLLSPEALVGGGGSGSGCLPSAQELPPVAFACIDEAHCVSEWSHNFRPCYLRLCKVLRERLGVRCLLGLTATATMSTALDIARHLDITDQDGIAVRSAAVPPNLHLSVSMDREKDQTLVSLLKGDRFGCLDSIIVYCTRREETVRVAALLRTCLQGVLLKENKQGNSQTQNNPAGQRKKELARKKIRKPLKWQAESYHAGLSASERRRVQNNFMCGELRIVVATVAFGMGLDKSDVRGIVHYNMPKSFESYVQEIGRAGRDGEPAHCHLFLDPEGGDLHELRRHIYADTVDYYYTVKKLDIEDSELLEMMDVCDQESNLNAPSQQDVLHTDTTVMSTEQKTPNPAAAEPPLQDERDEGEEKEEKKEEQAVEREGGDGLIKHGDVEVKGAGSWVTDREDESSDWPRERVCHTHERAIPIQQTVEALDITEEGVETLLCYLELHPQRFVELLHPTLSVCKVSCYDGPRQLQKITKICPPVAVVLARRRMAGERVETCDEVEFDVVEVADTMGWQLPLVKRGLRQLQWSTSRAGGRSGVHVEFSSMSFYFRSYGDLSDEEMDRVCQFLHSRVQNQEKTQLYQLTACFKAFKSVAYHSASSCVDDLDESRSLQLKSLLCPSTSTRGETEATRSHQYWENQIRADIRSFLSNRSDEKFSGRAVARILHGIGSPCYPAQTYGRDRRFWRKYIQFDFNQLIRLATQEIIRFK</sequence>
<comment type="caution">
    <text evidence="1">The sequence shown here is derived from an EMBL/GenBank/DDBJ whole genome shotgun (WGS) entry which is preliminary data.</text>
</comment>
<dbReference type="Proteomes" id="UP000831701">
    <property type="component" value="Chromosome 18"/>
</dbReference>
<accession>A0ACB8VSR5</accession>
<dbReference type="EMBL" id="CM041548">
    <property type="protein sequence ID" value="KAI3358652.1"/>
    <property type="molecule type" value="Genomic_DNA"/>
</dbReference>
<evidence type="ECO:0000313" key="1">
    <source>
        <dbReference type="EMBL" id="KAI3358652.1"/>
    </source>
</evidence>
<reference evidence="1" key="1">
    <citation type="submission" date="2022-04" db="EMBL/GenBank/DDBJ databases">
        <title>Jade perch genome.</title>
        <authorList>
            <person name="Chao B."/>
        </authorList>
    </citation>
    <scope>NUCLEOTIDE SEQUENCE</scope>
    <source>
        <strain evidence="1">CB-2022</strain>
    </source>
</reference>
<evidence type="ECO:0000313" key="2">
    <source>
        <dbReference type="Proteomes" id="UP000831701"/>
    </source>
</evidence>
<protein>
    <submittedName>
        <fullName evidence="1">Uncharacterized protein</fullName>
    </submittedName>
</protein>
<gene>
    <name evidence="1" type="ORF">L3Q82_015061</name>
</gene>
<organism evidence="1 2">
    <name type="scientific">Scortum barcoo</name>
    <name type="common">barcoo grunter</name>
    <dbReference type="NCBI Taxonomy" id="214431"/>
    <lineage>
        <taxon>Eukaryota</taxon>
        <taxon>Metazoa</taxon>
        <taxon>Chordata</taxon>
        <taxon>Craniata</taxon>
        <taxon>Vertebrata</taxon>
        <taxon>Euteleostomi</taxon>
        <taxon>Actinopterygii</taxon>
        <taxon>Neopterygii</taxon>
        <taxon>Teleostei</taxon>
        <taxon>Neoteleostei</taxon>
        <taxon>Acanthomorphata</taxon>
        <taxon>Eupercaria</taxon>
        <taxon>Centrarchiformes</taxon>
        <taxon>Terapontoidei</taxon>
        <taxon>Terapontidae</taxon>
        <taxon>Scortum</taxon>
    </lineage>
</organism>
<name>A0ACB8VSR5_9TELE</name>
<keyword evidence="2" id="KW-1185">Reference proteome</keyword>
<proteinExistence type="predicted"/>